<dbReference type="InterPro" id="IPR003783">
    <property type="entry name" value="Regulatory_RecX"/>
</dbReference>
<evidence type="ECO:0000259" key="6">
    <source>
        <dbReference type="Pfam" id="PF02631"/>
    </source>
</evidence>
<comment type="caution">
    <text evidence="8">The sequence shown here is derived from an EMBL/GenBank/DDBJ whole genome shotgun (WGS) entry which is preliminary data.</text>
</comment>
<gene>
    <name evidence="5" type="primary">recX</name>
    <name evidence="8" type="ORF">GGD90_000418</name>
</gene>
<dbReference type="InterPro" id="IPR053925">
    <property type="entry name" value="RecX_HTH_3rd"/>
</dbReference>
<dbReference type="AlphaFoldDB" id="A0A840GCV1"/>
<dbReference type="EMBL" id="JACIGE010000001">
    <property type="protein sequence ID" value="MBB4246069.1"/>
    <property type="molecule type" value="Genomic_DNA"/>
</dbReference>
<evidence type="ECO:0000256" key="2">
    <source>
        <dbReference type="ARBA" id="ARBA00009695"/>
    </source>
</evidence>
<proteinExistence type="inferred from homology"/>
<dbReference type="InterPro" id="IPR036388">
    <property type="entry name" value="WH-like_DNA-bd_sf"/>
</dbReference>
<keyword evidence="9" id="KW-1185">Reference proteome</keyword>
<feature type="domain" description="RecX third three-helical" evidence="7">
    <location>
        <begin position="129"/>
        <end position="172"/>
    </location>
</feature>
<name>A0A840GCV1_RHOTE</name>
<dbReference type="InterPro" id="IPR053924">
    <property type="entry name" value="RecX_HTH_2nd"/>
</dbReference>
<evidence type="ECO:0000256" key="3">
    <source>
        <dbReference type="ARBA" id="ARBA00018111"/>
    </source>
</evidence>
<dbReference type="RefSeq" id="WP_228273608.1">
    <property type="nucleotide sequence ID" value="NZ_JACIGE010000001.1"/>
</dbReference>
<dbReference type="Gene3D" id="1.10.10.10">
    <property type="entry name" value="Winged helix-like DNA-binding domain superfamily/Winged helix DNA-binding domain"/>
    <property type="match status" value="3"/>
</dbReference>
<reference evidence="8 9" key="1">
    <citation type="submission" date="2020-08" db="EMBL/GenBank/DDBJ databases">
        <title>Genome sequencing of Purple Non-Sulfur Bacteria from various extreme environments.</title>
        <authorList>
            <person name="Mayer M."/>
        </authorList>
    </citation>
    <scope>NUCLEOTIDE SEQUENCE [LARGE SCALE GENOMIC DNA]</scope>
    <source>
        <strain evidence="8 9">2761</strain>
    </source>
</reference>
<sequence>MAEERKDKPAGDAASLRERALRLLARRDYPRAELERKLLGYCAAQSAAGSAADSADVDDEEFAAASAAAVGALLDQLAARGLLSDSRYAENRVRARAARYGNARLEQELRQRGVEAEVRADALAGCSSEIERASALWRRRFGCIPGDANERARQMRYLAARGFSGDTVRRVLATAADDSDDVREDDEAC</sequence>
<evidence type="ECO:0000256" key="1">
    <source>
        <dbReference type="ARBA" id="ARBA00004496"/>
    </source>
</evidence>
<dbReference type="Pfam" id="PF02631">
    <property type="entry name" value="RecX_HTH2"/>
    <property type="match status" value="1"/>
</dbReference>
<evidence type="ECO:0000256" key="4">
    <source>
        <dbReference type="ARBA" id="ARBA00022490"/>
    </source>
</evidence>
<evidence type="ECO:0000256" key="5">
    <source>
        <dbReference type="HAMAP-Rule" id="MF_01114"/>
    </source>
</evidence>
<keyword evidence="4 5" id="KW-0963">Cytoplasm</keyword>
<dbReference type="PANTHER" id="PTHR33602:SF1">
    <property type="entry name" value="REGULATORY PROTEIN RECX FAMILY PROTEIN"/>
    <property type="match status" value="1"/>
</dbReference>
<accession>A0A840GCV1</accession>
<comment type="function">
    <text evidence="5">Modulates RecA activity.</text>
</comment>
<dbReference type="GO" id="GO:0006282">
    <property type="term" value="P:regulation of DNA repair"/>
    <property type="evidence" value="ECO:0007669"/>
    <property type="project" value="UniProtKB-UniRule"/>
</dbReference>
<dbReference type="PANTHER" id="PTHR33602">
    <property type="entry name" value="REGULATORY PROTEIN RECX FAMILY PROTEIN"/>
    <property type="match status" value="1"/>
</dbReference>
<organism evidence="8 9">
    <name type="scientific">Rhodocyclus tenuis</name>
    <name type="common">Rhodospirillum tenue</name>
    <dbReference type="NCBI Taxonomy" id="1066"/>
    <lineage>
        <taxon>Bacteria</taxon>
        <taxon>Pseudomonadati</taxon>
        <taxon>Pseudomonadota</taxon>
        <taxon>Betaproteobacteria</taxon>
        <taxon>Rhodocyclales</taxon>
        <taxon>Rhodocyclaceae</taxon>
        <taxon>Rhodocyclus</taxon>
    </lineage>
</organism>
<evidence type="ECO:0000313" key="8">
    <source>
        <dbReference type="EMBL" id="MBB4246069.1"/>
    </source>
</evidence>
<feature type="domain" description="RecX second three-helical" evidence="6">
    <location>
        <begin position="84"/>
        <end position="123"/>
    </location>
</feature>
<comment type="similarity">
    <text evidence="2 5">Belongs to the RecX family.</text>
</comment>
<dbReference type="Proteomes" id="UP000587070">
    <property type="component" value="Unassembled WGS sequence"/>
</dbReference>
<protein>
    <recommendedName>
        <fullName evidence="3 5">Regulatory protein RecX</fullName>
    </recommendedName>
</protein>
<dbReference type="HAMAP" id="MF_01114">
    <property type="entry name" value="RecX"/>
    <property type="match status" value="1"/>
</dbReference>
<dbReference type="Pfam" id="PF21981">
    <property type="entry name" value="RecX_HTH3"/>
    <property type="match status" value="1"/>
</dbReference>
<comment type="subcellular location">
    <subcellularLocation>
        <location evidence="1 5">Cytoplasm</location>
    </subcellularLocation>
</comment>
<evidence type="ECO:0000259" key="7">
    <source>
        <dbReference type="Pfam" id="PF21981"/>
    </source>
</evidence>
<dbReference type="GO" id="GO:0005737">
    <property type="term" value="C:cytoplasm"/>
    <property type="evidence" value="ECO:0007669"/>
    <property type="project" value="UniProtKB-SubCell"/>
</dbReference>
<evidence type="ECO:0000313" key="9">
    <source>
        <dbReference type="Proteomes" id="UP000587070"/>
    </source>
</evidence>